<dbReference type="AlphaFoldDB" id="A0ABC9AZ66"/>
<name>A0ABC9AZ66_9POAL</name>
<evidence type="ECO:0000256" key="8">
    <source>
        <dbReference type="ARBA" id="ARBA00022840"/>
    </source>
</evidence>
<keyword evidence="2" id="KW-0723">Serine/threonine-protein kinase</keyword>
<dbReference type="InterPro" id="IPR011009">
    <property type="entry name" value="Kinase-like_dom_sf"/>
</dbReference>
<keyword evidence="6" id="KW-0547">Nucleotide-binding</keyword>
<dbReference type="Proteomes" id="UP001497457">
    <property type="component" value="Chromosome 24b"/>
</dbReference>
<dbReference type="GO" id="GO:0016020">
    <property type="term" value="C:membrane"/>
    <property type="evidence" value="ECO:0007669"/>
    <property type="project" value="UniProtKB-SubCell"/>
</dbReference>
<keyword evidence="15" id="KW-1185">Reference proteome</keyword>
<feature type="domain" description="Protein kinase" evidence="13">
    <location>
        <begin position="454"/>
        <end position="734"/>
    </location>
</feature>
<dbReference type="PANTHER" id="PTHR27006">
    <property type="entry name" value="PROMASTIGOTE SURFACE ANTIGEN PROTEIN PSA"/>
    <property type="match status" value="1"/>
</dbReference>
<accession>A0ABC9AZ66</accession>
<dbReference type="Gene3D" id="1.20.930.20">
    <property type="entry name" value="Adaptor protein Cbl, N-terminal domain"/>
    <property type="match status" value="1"/>
</dbReference>
<keyword evidence="5" id="KW-0732">Signal</keyword>
<evidence type="ECO:0000259" key="13">
    <source>
        <dbReference type="PROSITE" id="PS50011"/>
    </source>
</evidence>
<dbReference type="Pfam" id="PF00069">
    <property type="entry name" value="Pkinase"/>
    <property type="match status" value="1"/>
</dbReference>
<keyword evidence="7" id="KW-0418">Kinase</keyword>
<dbReference type="SUPFAM" id="SSF56112">
    <property type="entry name" value="Protein kinase-like (PK-like)"/>
    <property type="match status" value="1"/>
</dbReference>
<dbReference type="PROSITE" id="PS50011">
    <property type="entry name" value="PROTEIN_KINASE_DOM"/>
    <property type="match status" value="1"/>
</dbReference>
<feature type="compositionally biased region" description="Polar residues" evidence="12">
    <location>
        <begin position="315"/>
        <end position="326"/>
    </location>
</feature>
<feature type="compositionally biased region" description="Basic and acidic residues" evidence="12">
    <location>
        <begin position="414"/>
        <end position="425"/>
    </location>
</feature>
<evidence type="ECO:0000313" key="14">
    <source>
        <dbReference type="EMBL" id="CAL4990430.1"/>
    </source>
</evidence>
<keyword evidence="3" id="KW-0808">Transferase</keyword>
<sequence length="769" mass="85446">MADPLAKVDHISQLVLAIKKAMETVRRNEEECADIQQRILRIKALVSILEKSDVFTQSHTMSVALQDLSNAVSRALDAVIACQQSRNNLCRFCVSLKQARKLRQVKADISETMMVAMFAANVVIFVKPEGHDPLSSLVCNDEDLDPLSEYLPASSLPSTVVGADRLPHLPAHVAPSTSIAVADLPPHSPEQILSHPPKIVSPTLSRHLHPHLSTQQQKQPSQPTSPISKRKPPYPPTDRPSSPPFHPSAVKMAPLSKHMPQYQPTQPSSPPPRPPLSEHLPSYYLRTQPLPHPIKIDSRPPPKHLPSHPPTKPSEISTTHPTTSKISPPEYLHPYPIITQSLPPPHPQSPPVHLYIPSKTTPLPGHVSRPQTSAHLPHHSPTKSTSEVLVPAFVSSALSRDDIRKHSRLMNGNDKSEEKYERKEQIAGSSTVSSHLPGLTEFSLSNLKAATHDFSNGKIIGSSDICTVYEGQLHDGVKVTIKKFRKPAQSLVARWRTELHLASKLQSKDVEALGDNKYIIRVLGYGHESLYLEPHIFLVEEYMPNGNMGDIIYGSQSIDWSSRFGIIQGLAHGLHYIHGQNIVHMNLKPDNILLDSDMNPKITDFGIARMLKQPVVHDDNISGTLAYMPPEYMVEGILSIWYDVYSFGVTLLETISGMCRVEPARHLASVPWAWNVRKSQQMGELFESSLFEESQLTEIKRCLEIGLLCTEFEWATRPTMADVLDMLNGKKGLLRTPKRPEYTKERGTAKEASQAATTCCKIDLGCCCK</sequence>
<evidence type="ECO:0000256" key="12">
    <source>
        <dbReference type="SAM" id="MobiDB-lite"/>
    </source>
</evidence>
<reference evidence="14" key="1">
    <citation type="submission" date="2024-10" db="EMBL/GenBank/DDBJ databases">
        <authorList>
            <person name="Ryan C."/>
        </authorList>
    </citation>
    <scope>NUCLEOTIDE SEQUENCE [LARGE SCALE GENOMIC DNA]</scope>
</reference>
<dbReference type="GO" id="GO:0004674">
    <property type="term" value="F:protein serine/threonine kinase activity"/>
    <property type="evidence" value="ECO:0007669"/>
    <property type="project" value="UniProtKB-KW"/>
</dbReference>
<dbReference type="PANTHER" id="PTHR27006:SF601">
    <property type="entry name" value="PROTEIN KINASE DOMAIN-CONTAINING PROTEIN"/>
    <property type="match status" value="1"/>
</dbReference>
<dbReference type="Gene3D" id="3.30.200.20">
    <property type="entry name" value="Phosphorylase Kinase, domain 1"/>
    <property type="match status" value="1"/>
</dbReference>
<gene>
    <name evidence="14" type="ORF">URODEC1_LOCUS60256</name>
</gene>
<dbReference type="CDD" id="cd21037">
    <property type="entry name" value="MLKL_NTD"/>
    <property type="match status" value="1"/>
</dbReference>
<evidence type="ECO:0000256" key="9">
    <source>
        <dbReference type="ARBA" id="ARBA00022989"/>
    </source>
</evidence>
<evidence type="ECO:0000256" key="6">
    <source>
        <dbReference type="ARBA" id="ARBA00022741"/>
    </source>
</evidence>
<organism evidence="14 15">
    <name type="scientific">Urochloa decumbens</name>
    <dbReference type="NCBI Taxonomy" id="240449"/>
    <lineage>
        <taxon>Eukaryota</taxon>
        <taxon>Viridiplantae</taxon>
        <taxon>Streptophyta</taxon>
        <taxon>Embryophyta</taxon>
        <taxon>Tracheophyta</taxon>
        <taxon>Spermatophyta</taxon>
        <taxon>Magnoliopsida</taxon>
        <taxon>Liliopsida</taxon>
        <taxon>Poales</taxon>
        <taxon>Poaceae</taxon>
        <taxon>PACMAD clade</taxon>
        <taxon>Panicoideae</taxon>
        <taxon>Panicodae</taxon>
        <taxon>Paniceae</taxon>
        <taxon>Melinidinae</taxon>
        <taxon>Urochloa</taxon>
    </lineage>
</organism>
<evidence type="ECO:0000256" key="3">
    <source>
        <dbReference type="ARBA" id="ARBA00022679"/>
    </source>
</evidence>
<feature type="region of interest" description="Disordered" evidence="12">
    <location>
        <begin position="404"/>
        <end position="432"/>
    </location>
</feature>
<feature type="region of interest" description="Disordered" evidence="12">
    <location>
        <begin position="181"/>
        <end position="328"/>
    </location>
</feature>
<dbReference type="EMBL" id="OZ075134">
    <property type="protein sequence ID" value="CAL4990430.1"/>
    <property type="molecule type" value="Genomic_DNA"/>
</dbReference>
<dbReference type="InterPro" id="IPR000719">
    <property type="entry name" value="Prot_kinase_dom"/>
</dbReference>
<keyword evidence="8" id="KW-0067">ATP-binding</keyword>
<evidence type="ECO:0000256" key="10">
    <source>
        <dbReference type="ARBA" id="ARBA00023136"/>
    </source>
</evidence>
<feature type="compositionally biased region" description="Pro residues" evidence="12">
    <location>
        <begin position="233"/>
        <end position="246"/>
    </location>
</feature>
<evidence type="ECO:0000256" key="2">
    <source>
        <dbReference type="ARBA" id="ARBA00022527"/>
    </source>
</evidence>
<keyword evidence="10" id="KW-0472">Membrane</keyword>
<dbReference type="InterPro" id="IPR036537">
    <property type="entry name" value="Adaptor_Cbl_N_dom_sf"/>
</dbReference>
<evidence type="ECO:0000256" key="11">
    <source>
        <dbReference type="ARBA" id="ARBA00023180"/>
    </source>
</evidence>
<evidence type="ECO:0000256" key="5">
    <source>
        <dbReference type="ARBA" id="ARBA00022729"/>
    </source>
</evidence>
<dbReference type="Gene3D" id="1.10.510.10">
    <property type="entry name" value="Transferase(Phosphotransferase) domain 1"/>
    <property type="match status" value="1"/>
</dbReference>
<keyword evidence="9" id="KW-1133">Transmembrane helix</keyword>
<feature type="compositionally biased region" description="Low complexity" evidence="12">
    <location>
        <begin position="213"/>
        <end position="227"/>
    </location>
</feature>
<dbReference type="GO" id="GO:0005524">
    <property type="term" value="F:ATP binding"/>
    <property type="evidence" value="ECO:0007669"/>
    <property type="project" value="UniProtKB-KW"/>
</dbReference>
<protein>
    <recommendedName>
        <fullName evidence="13">Protein kinase domain-containing protein</fullName>
    </recommendedName>
</protein>
<dbReference type="FunFam" id="1.10.510.10:FF:000590">
    <property type="entry name" value="PR5-like receptor kinase"/>
    <property type="match status" value="1"/>
</dbReference>
<keyword evidence="11" id="KW-0325">Glycoprotein</keyword>
<dbReference type="InterPro" id="IPR059179">
    <property type="entry name" value="MLKL-like_MCAfunc"/>
</dbReference>
<evidence type="ECO:0000256" key="1">
    <source>
        <dbReference type="ARBA" id="ARBA00004479"/>
    </source>
</evidence>
<evidence type="ECO:0000256" key="7">
    <source>
        <dbReference type="ARBA" id="ARBA00022777"/>
    </source>
</evidence>
<keyword evidence="4" id="KW-0812">Transmembrane</keyword>
<proteinExistence type="predicted"/>
<feature type="region of interest" description="Disordered" evidence="12">
    <location>
        <begin position="361"/>
        <end position="385"/>
    </location>
</feature>
<evidence type="ECO:0000313" key="15">
    <source>
        <dbReference type="Proteomes" id="UP001497457"/>
    </source>
</evidence>
<evidence type="ECO:0000256" key="4">
    <source>
        <dbReference type="ARBA" id="ARBA00022692"/>
    </source>
</evidence>
<comment type="subcellular location">
    <subcellularLocation>
        <location evidence="1">Membrane</location>
        <topology evidence="1">Single-pass type I membrane protein</topology>
    </subcellularLocation>
</comment>